<proteinExistence type="predicted"/>
<keyword evidence="2 4" id="KW-0479">Metal-binding</keyword>
<evidence type="ECO:0000256" key="5">
    <source>
        <dbReference type="SAM" id="MobiDB-lite"/>
    </source>
</evidence>
<dbReference type="PROSITE" id="PS51007">
    <property type="entry name" value="CYTC"/>
    <property type="match status" value="1"/>
</dbReference>
<dbReference type="GO" id="GO:0009055">
    <property type="term" value="F:electron transfer activity"/>
    <property type="evidence" value="ECO:0007669"/>
    <property type="project" value="InterPro"/>
</dbReference>
<evidence type="ECO:0000256" key="2">
    <source>
        <dbReference type="ARBA" id="ARBA00022723"/>
    </source>
</evidence>
<accession>A0A7W7YES4</accession>
<keyword evidence="9" id="KW-1185">Reference proteome</keyword>
<dbReference type="RefSeq" id="WP_184343057.1">
    <property type="nucleotide sequence ID" value="NZ_JACHIG010000012.1"/>
</dbReference>
<dbReference type="Pfam" id="PF06283">
    <property type="entry name" value="ThuA"/>
    <property type="match status" value="2"/>
</dbReference>
<dbReference type="EMBL" id="JACHIG010000012">
    <property type="protein sequence ID" value="MBB5034852.1"/>
    <property type="molecule type" value="Genomic_DNA"/>
</dbReference>
<dbReference type="GO" id="GO:0046872">
    <property type="term" value="F:metal ion binding"/>
    <property type="evidence" value="ECO:0007669"/>
    <property type="project" value="UniProtKB-KW"/>
</dbReference>
<dbReference type="InterPro" id="IPR029010">
    <property type="entry name" value="ThuA-like"/>
</dbReference>
<sequence>MKRFLLSLALALSCVVLQSSFAAEPLRVFIRSGPKSHGPGAHDHPSFLRDWVPLLNERGAKATGGDAFPTKEQLDATDVLILHLDSGGDIKIGQERKDLMEFLQRGGGIVTIHAASVSKDHDWFKGIIGGSWHHGQTKWREGPMHLYFTDHDNLITKDVSNFAMDDEIYYDMDVLPECRILAGAYTPKPSGARNEKAAKRATEITKGGKEVSIYDIQPQMWTYEKDNYRSFVSIPGHYYANFSRPNFRALLLRGIAWAGKRSNVDELCKPEELGDNLRYVEGGPTRPEKAAEKLEVHPEFDISLVAAEPLINKVMNVDWDEKGRLWVCETPEYPNGRRELNVEKWKDSGSWVKKYDRDPIDRISWLEDTNGDGVMDKKHVFADKLELVTSFCFYKKGVIACAAPDIWYLEDTDGDEVADKRTVLYTGLGTGDTHAVINNLRWGLDGWVYATHGYSAGHVTSPDGKKDFGTDGSGVVRFKPDGSAFEQYASRGGNTWGLDITSDGQVFFTQPTSGNHFLHVVLPEYVLAKGKLPGVMGTNGMLPKEPTYPLMTWPEQAYVQIDQVGSYTAAAGCAIYEGGAWPKKWNYSYFCTEPTLNIVSHFFVEKDGVTYKAHREAGREKTEFIRSKDLWFRPIENRVGPDGALYVVDFYNQAVIHNDTRGPVHGPANAAVRPDRDHYFGRIWKVQHKEAKKIAVADLSQKSTDQLLDFVGTSPNGPARQTALRLLDSKLTYDEAKTRVAGLISKVNASNRVLTPQEEAQRIALARVEHALRPSDEKPLEQDVLIDGLGTFGTKLSPEDLYQTIEAGLKTSGASKVVAEALKVFASATNDWTRSAVIAATADHAEEVITEALAAPAGVEQLVNALIPSARSAETLVVACANSKADALKIIILQGLAQQLNDVPALTPELTASLKKLLAQPGLAAAALPLVVKWDKAGALAAEVKAQIASLTSKLEDKGAAIADRITAAKALVGIGGDASRQVAGVLSRTDSPNALQAAIITAMDEKGSVTDLVANLNGLKPELRTQAFDAILKRPEASLALLGAIQNGKIDPKEIGPGNIARLRTHPNKQVAKQANAMIDKLSPNAKAKNELIAQLTPEVEKPGDAVKGKAMFTAACAVCHKLGDVGLRDVGPQLTGMGAHGPAELLVHIVDPNREVDPSFWAWNITTKKGETLAGVIITENQASLTLRNQGGDFEIKKADIATRENTRRSLMPEGLEGLGAENIRDILAFICGGEQKFRVVDLRTAYNADSRSGIFAKEDSKDETVTLHKFGNVTVHGVPFFVMDPEKSQTGASLIALKGGGKGTPAANFPEKVEIAMNTTAASLHFLGGVAGWGWPFGGDKARGQPAMTVHVDYADGDKESIVLKNGEHFADYIGKAEVPLSDDAGDFTRRGQLRCFAINLKKKGALKKITLETSGSIVTPCTVAITASTEPAKVEAAAKPKANAQAGGAAEAGPKEGGKGDGPLVAATPVQWEAGKTKVLVIGGGSSHNFAKFFGETDVATLKSAGFTVHYTEDRDQAAAELANADVAVISVNRKFFDTAAYRKALFDFAAAGKGIIMLHPGTWYGFGGWPELNAQIVGGGARGHDKIHPFDVKAVKAEHAIMAGVPASFTVEDELYYVNAEPDKIPAGTAKITVLAETSPSDKYKASHPSVWITEHPKARVVGIALGHDARVHDLKPYQQILTNAVKWAGGK</sequence>
<evidence type="ECO:0000259" key="7">
    <source>
        <dbReference type="PROSITE" id="PS51007"/>
    </source>
</evidence>
<feature type="domain" description="Cytochrome c" evidence="7">
    <location>
        <begin position="1105"/>
        <end position="1237"/>
    </location>
</feature>
<evidence type="ECO:0000256" key="4">
    <source>
        <dbReference type="PROSITE-ProRule" id="PRU00433"/>
    </source>
</evidence>
<evidence type="ECO:0000313" key="9">
    <source>
        <dbReference type="Proteomes" id="UP000590740"/>
    </source>
</evidence>
<feature type="chain" id="PRO_5031373669" evidence="6">
    <location>
        <begin position="23"/>
        <end position="1697"/>
    </location>
</feature>
<reference evidence="8 9" key="1">
    <citation type="submission" date="2020-08" db="EMBL/GenBank/DDBJ databases">
        <title>Genomic Encyclopedia of Type Strains, Phase IV (KMG-IV): sequencing the most valuable type-strain genomes for metagenomic binning, comparative biology and taxonomic classification.</title>
        <authorList>
            <person name="Goeker M."/>
        </authorList>
    </citation>
    <scope>NUCLEOTIDE SEQUENCE [LARGE SCALE GENOMIC DNA]</scope>
    <source>
        <strain evidence="8 9">DSM 12252</strain>
    </source>
</reference>
<dbReference type="InterPro" id="IPR011042">
    <property type="entry name" value="6-blade_b-propeller_TolB-like"/>
</dbReference>
<dbReference type="SUPFAM" id="SSF46626">
    <property type="entry name" value="Cytochrome c"/>
    <property type="match status" value="1"/>
</dbReference>
<dbReference type="Gene3D" id="2.120.10.30">
    <property type="entry name" value="TolB, C-terminal domain"/>
    <property type="match status" value="1"/>
</dbReference>
<dbReference type="Pfam" id="PF23500">
    <property type="entry name" value="DUF7133"/>
    <property type="match status" value="1"/>
</dbReference>
<gene>
    <name evidence="8" type="ORF">HNQ65_004460</name>
</gene>
<dbReference type="SUPFAM" id="SSF52317">
    <property type="entry name" value="Class I glutamine amidotransferase-like"/>
    <property type="match status" value="2"/>
</dbReference>
<dbReference type="InterPro" id="IPR011041">
    <property type="entry name" value="Quinoprot_gluc/sorb_DH_b-prop"/>
</dbReference>
<dbReference type="NCBIfam" id="TIGR02603">
    <property type="entry name" value="CxxCH_TIGR02603"/>
    <property type="match status" value="1"/>
</dbReference>
<dbReference type="Gene3D" id="1.10.760.10">
    <property type="entry name" value="Cytochrome c-like domain"/>
    <property type="match status" value="1"/>
</dbReference>
<dbReference type="NCBIfam" id="TIGR02604">
    <property type="entry name" value="Piru_Ver_Nterm"/>
    <property type="match status" value="1"/>
</dbReference>
<evidence type="ECO:0000313" key="8">
    <source>
        <dbReference type="EMBL" id="MBB5034852.1"/>
    </source>
</evidence>
<evidence type="ECO:0000256" key="3">
    <source>
        <dbReference type="ARBA" id="ARBA00023004"/>
    </source>
</evidence>
<dbReference type="InterPro" id="IPR009056">
    <property type="entry name" value="Cyt_c-like_dom"/>
</dbReference>
<name>A0A7W7YES4_9BACT</name>
<dbReference type="InterPro" id="IPR029062">
    <property type="entry name" value="Class_I_gatase-like"/>
</dbReference>
<dbReference type="InterPro" id="IPR036909">
    <property type="entry name" value="Cyt_c-like_dom_sf"/>
</dbReference>
<feature type="signal peptide" evidence="6">
    <location>
        <begin position="1"/>
        <end position="22"/>
    </location>
</feature>
<keyword evidence="3 4" id="KW-0408">Iron</keyword>
<organism evidence="8 9">
    <name type="scientific">Prosthecobacter vanneervenii</name>
    <dbReference type="NCBI Taxonomy" id="48466"/>
    <lineage>
        <taxon>Bacteria</taxon>
        <taxon>Pseudomonadati</taxon>
        <taxon>Verrucomicrobiota</taxon>
        <taxon>Verrucomicrobiia</taxon>
        <taxon>Verrucomicrobiales</taxon>
        <taxon>Verrucomicrobiaceae</taxon>
        <taxon>Prosthecobacter</taxon>
    </lineage>
</organism>
<feature type="compositionally biased region" description="Low complexity" evidence="5">
    <location>
        <begin position="1443"/>
        <end position="1456"/>
    </location>
</feature>
<evidence type="ECO:0000256" key="1">
    <source>
        <dbReference type="ARBA" id="ARBA00022617"/>
    </source>
</evidence>
<evidence type="ECO:0000256" key="6">
    <source>
        <dbReference type="SAM" id="SignalP"/>
    </source>
</evidence>
<dbReference type="PANTHER" id="PTHR33546">
    <property type="entry name" value="LARGE, MULTIFUNCTIONAL SECRETED PROTEIN-RELATED"/>
    <property type="match status" value="1"/>
</dbReference>
<dbReference type="InterPro" id="IPR013428">
    <property type="entry name" value="Membrane-bound_put_N"/>
</dbReference>
<keyword evidence="1 4" id="KW-0349">Heme</keyword>
<dbReference type="Proteomes" id="UP000590740">
    <property type="component" value="Unassembled WGS sequence"/>
</dbReference>
<dbReference type="SUPFAM" id="SSF50952">
    <property type="entry name" value="Soluble quinoprotein glucose dehydrogenase"/>
    <property type="match status" value="1"/>
</dbReference>
<dbReference type="InterPro" id="IPR055557">
    <property type="entry name" value="DUF7133"/>
</dbReference>
<dbReference type="GO" id="GO:0020037">
    <property type="term" value="F:heme binding"/>
    <property type="evidence" value="ECO:0007669"/>
    <property type="project" value="InterPro"/>
</dbReference>
<protein>
    <submittedName>
        <fullName evidence="8">Putative membrane-bound dehydrogenase-like protein</fullName>
    </submittedName>
</protein>
<feature type="region of interest" description="Disordered" evidence="5">
    <location>
        <begin position="1440"/>
        <end position="1467"/>
    </location>
</feature>
<dbReference type="PANTHER" id="PTHR33546:SF1">
    <property type="entry name" value="LARGE, MULTIFUNCTIONAL SECRETED PROTEIN"/>
    <property type="match status" value="1"/>
</dbReference>
<dbReference type="Gene3D" id="3.40.50.880">
    <property type="match status" value="2"/>
</dbReference>
<dbReference type="InterPro" id="IPR013427">
    <property type="entry name" value="Haem-bd_dom_put"/>
</dbReference>
<comment type="caution">
    <text evidence="8">The sequence shown here is derived from an EMBL/GenBank/DDBJ whole genome shotgun (WGS) entry which is preliminary data.</text>
</comment>
<keyword evidence="6" id="KW-0732">Signal</keyword>